<feature type="domain" description="MYND-type" evidence="6">
    <location>
        <begin position="21"/>
        <end position="76"/>
    </location>
</feature>
<dbReference type="InterPro" id="IPR002893">
    <property type="entry name" value="Znf_MYND"/>
</dbReference>
<dbReference type="Pfam" id="PF20179">
    <property type="entry name" value="MSS51_C"/>
    <property type="match status" value="1"/>
</dbReference>
<evidence type="ECO:0000313" key="7">
    <source>
        <dbReference type="EMBL" id="EDR04548.1"/>
    </source>
</evidence>
<evidence type="ECO:0000259" key="6">
    <source>
        <dbReference type="PROSITE" id="PS50865"/>
    </source>
</evidence>
<evidence type="ECO:0000313" key="8">
    <source>
        <dbReference type="Proteomes" id="UP000001194"/>
    </source>
</evidence>
<protein>
    <submittedName>
        <fullName evidence="7">Predicted protein</fullName>
    </submittedName>
</protein>
<reference evidence="7 8" key="1">
    <citation type="journal article" date="2008" name="Nature">
        <title>The genome of Laccaria bicolor provides insights into mycorrhizal symbiosis.</title>
        <authorList>
            <person name="Martin F."/>
            <person name="Aerts A."/>
            <person name="Ahren D."/>
            <person name="Brun A."/>
            <person name="Danchin E.G.J."/>
            <person name="Duchaussoy F."/>
            <person name="Gibon J."/>
            <person name="Kohler A."/>
            <person name="Lindquist E."/>
            <person name="Pereda V."/>
            <person name="Salamov A."/>
            <person name="Shapiro H.J."/>
            <person name="Wuyts J."/>
            <person name="Blaudez D."/>
            <person name="Buee M."/>
            <person name="Brokstein P."/>
            <person name="Canbaeck B."/>
            <person name="Cohen D."/>
            <person name="Courty P.E."/>
            <person name="Coutinho P.M."/>
            <person name="Delaruelle C."/>
            <person name="Detter J.C."/>
            <person name="Deveau A."/>
            <person name="DiFazio S."/>
            <person name="Duplessis S."/>
            <person name="Fraissinet-Tachet L."/>
            <person name="Lucic E."/>
            <person name="Frey-Klett P."/>
            <person name="Fourrey C."/>
            <person name="Feussner I."/>
            <person name="Gay G."/>
            <person name="Grimwood J."/>
            <person name="Hoegger P.J."/>
            <person name="Jain P."/>
            <person name="Kilaru S."/>
            <person name="Labbe J."/>
            <person name="Lin Y.C."/>
            <person name="Legue V."/>
            <person name="Le Tacon F."/>
            <person name="Marmeisse R."/>
            <person name="Melayah D."/>
            <person name="Montanini B."/>
            <person name="Muratet M."/>
            <person name="Nehls U."/>
            <person name="Niculita-Hirzel H."/>
            <person name="Oudot-Le Secq M.P."/>
            <person name="Peter M."/>
            <person name="Quesneville H."/>
            <person name="Rajashekar B."/>
            <person name="Reich M."/>
            <person name="Rouhier N."/>
            <person name="Schmutz J."/>
            <person name="Yin T."/>
            <person name="Chalot M."/>
            <person name="Henrissat B."/>
            <person name="Kuees U."/>
            <person name="Lucas S."/>
            <person name="Van de Peer Y."/>
            <person name="Podila G.K."/>
            <person name="Polle A."/>
            <person name="Pukkila P.J."/>
            <person name="Richardson P.M."/>
            <person name="Rouze P."/>
            <person name="Sanders I.R."/>
            <person name="Stajich J.E."/>
            <person name="Tunlid A."/>
            <person name="Tuskan G."/>
            <person name="Grigoriev I.V."/>
        </authorList>
    </citation>
    <scope>NUCLEOTIDE SEQUENCE [LARGE SCALE GENOMIC DNA]</scope>
    <source>
        <strain evidence="8">S238N-H82 / ATCC MYA-4686</strain>
    </source>
</reference>
<dbReference type="Pfam" id="PF01753">
    <property type="entry name" value="zf-MYND"/>
    <property type="match status" value="1"/>
</dbReference>
<dbReference type="PANTHER" id="PTHR47570:SF1">
    <property type="entry name" value="ZINC ION BINDING PROTEIN"/>
    <property type="match status" value="1"/>
</dbReference>
<dbReference type="KEGG" id="lbc:LACBIDRAFT_304321"/>
<dbReference type="InParanoid" id="B0DLD7"/>
<dbReference type="GO" id="GO:0008270">
    <property type="term" value="F:zinc ion binding"/>
    <property type="evidence" value="ECO:0007669"/>
    <property type="project" value="UniProtKB-KW"/>
</dbReference>
<keyword evidence="8" id="KW-1185">Reference proteome</keyword>
<dbReference type="OrthoDB" id="432970at2759"/>
<dbReference type="Gene3D" id="6.10.140.2220">
    <property type="match status" value="1"/>
</dbReference>
<sequence>MSTYHLTLPLAPCSFAWQIGVRNCQSAAYNGNAGEDQSNIRKCSGCKAIIYCSKACKLTNWKFGAQPGDRAHKQLCASNKKHMRHVPYFRSEALKFPWARIEWDGSCSHDLLKARLGVLGSGIDFGYWSVSGGMRLHDGPSSISALFKDPVFHRAMRKPRKEPYTHGEVMLKKEWPNHTDAWKLKDEKDVPRLSFTKEFPPPKQPKYGQVKDWESWYAWRGLELKSPAALLMDFPLSVYHLLTKILDVVNPASTPSKRQILRVHYVGVEVELDFLPLFSELALLLPNTDLTLIFFGKVVHDLVEITRKRYPGSLATKDTVWSYAAPKETGGGAISIKLWVEAEYWTKAVLDVGEYPDAMVAMNAGLFSYENWSDPIYVTAVADIPFAITEYAEQSTDLCAAMLPYKLQSRIPWTSDLRAVKALSKSRSYQATINPFHRPGQRSIPFFRVPNVYNGFAMPVVTTTGLRTPRSFLLYRRWRWGIIILAACVILSFAWMRWSGA</sequence>
<gene>
    <name evidence="7" type="ORF">LACBIDRAFT_304321</name>
</gene>
<dbReference type="RefSeq" id="XP_001884720.1">
    <property type="nucleotide sequence ID" value="XM_001884685.1"/>
</dbReference>
<dbReference type="AlphaFoldDB" id="B0DLD7"/>
<dbReference type="SUPFAM" id="SSF144232">
    <property type="entry name" value="HIT/MYND zinc finger-like"/>
    <property type="match status" value="1"/>
</dbReference>
<keyword evidence="1" id="KW-0479">Metal-binding</keyword>
<proteinExistence type="predicted"/>
<name>B0DLD7_LACBS</name>
<dbReference type="GeneID" id="6080314"/>
<keyword evidence="5" id="KW-1133">Transmembrane helix</keyword>
<keyword evidence="5" id="KW-0472">Membrane</keyword>
<keyword evidence="2 4" id="KW-0863">Zinc-finger</keyword>
<evidence type="ECO:0000256" key="4">
    <source>
        <dbReference type="PROSITE-ProRule" id="PRU00134"/>
    </source>
</evidence>
<feature type="transmembrane region" description="Helical" evidence="5">
    <location>
        <begin position="480"/>
        <end position="498"/>
    </location>
</feature>
<dbReference type="PROSITE" id="PS50865">
    <property type="entry name" value="ZF_MYND_2"/>
    <property type="match status" value="1"/>
</dbReference>
<evidence type="ECO:0000256" key="5">
    <source>
        <dbReference type="SAM" id="Phobius"/>
    </source>
</evidence>
<dbReference type="InterPro" id="IPR046824">
    <property type="entry name" value="Mss51-like_C"/>
</dbReference>
<dbReference type="Proteomes" id="UP000001194">
    <property type="component" value="Unassembled WGS sequence"/>
</dbReference>
<dbReference type="EMBL" id="DS547117">
    <property type="protein sequence ID" value="EDR04548.1"/>
    <property type="molecule type" value="Genomic_DNA"/>
</dbReference>
<evidence type="ECO:0000256" key="2">
    <source>
        <dbReference type="ARBA" id="ARBA00022771"/>
    </source>
</evidence>
<evidence type="ECO:0000256" key="1">
    <source>
        <dbReference type="ARBA" id="ARBA00022723"/>
    </source>
</evidence>
<organism evidence="8">
    <name type="scientific">Laccaria bicolor (strain S238N-H82 / ATCC MYA-4686)</name>
    <name type="common">Bicoloured deceiver</name>
    <name type="synonym">Laccaria laccata var. bicolor</name>
    <dbReference type="NCBI Taxonomy" id="486041"/>
    <lineage>
        <taxon>Eukaryota</taxon>
        <taxon>Fungi</taxon>
        <taxon>Dikarya</taxon>
        <taxon>Basidiomycota</taxon>
        <taxon>Agaricomycotina</taxon>
        <taxon>Agaricomycetes</taxon>
        <taxon>Agaricomycetidae</taxon>
        <taxon>Agaricales</taxon>
        <taxon>Agaricineae</taxon>
        <taxon>Hydnangiaceae</taxon>
        <taxon>Laccaria</taxon>
    </lineage>
</organism>
<dbReference type="PANTHER" id="PTHR47570">
    <property type="entry name" value="ZINC ION BINDING PROTEIN"/>
    <property type="match status" value="1"/>
</dbReference>
<keyword evidence="3" id="KW-0862">Zinc</keyword>
<keyword evidence="5" id="KW-0812">Transmembrane</keyword>
<evidence type="ECO:0000256" key="3">
    <source>
        <dbReference type="ARBA" id="ARBA00022833"/>
    </source>
</evidence>
<accession>B0DLD7</accession>
<dbReference type="HOGENOM" id="CLU_043843_0_0_1"/>